<dbReference type="GO" id="GO:0000175">
    <property type="term" value="F:3'-5'-RNA exonuclease activity"/>
    <property type="evidence" value="ECO:0007669"/>
    <property type="project" value="TreeGrafter"/>
</dbReference>
<name>A0A815LMG6_ADIRI</name>
<dbReference type="EMBL" id="CAJNOJ010000049">
    <property type="protein sequence ID" value="CAF0958821.1"/>
    <property type="molecule type" value="Genomic_DNA"/>
</dbReference>
<dbReference type="Gene3D" id="3.60.10.10">
    <property type="entry name" value="Endonuclease/exonuclease/phosphatase"/>
    <property type="match status" value="1"/>
</dbReference>
<keyword evidence="4" id="KW-1185">Reference proteome</keyword>
<accession>A0A815LMG6</accession>
<dbReference type="PANTHER" id="PTHR12121:SF36">
    <property type="entry name" value="ENDONUCLEASE_EXONUCLEASE_PHOSPHATASE DOMAIN-CONTAINING PROTEIN"/>
    <property type="match status" value="1"/>
</dbReference>
<dbReference type="AlphaFoldDB" id="A0A815LMG6"/>
<comment type="caution">
    <text evidence="3">The sequence shown here is derived from an EMBL/GenBank/DDBJ whole genome shotgun (WGS) entry which is preliminary data.</text>
</comment>
<feature type="domain" description="Endonuclease/exonuclease/phosphatase" evidence="1">
    <location>
        <begin position="24"/>
        <end position="306"/>
    </location>
</feature>
<dbReference type="InterPro" id="IPR050410">
    <property type="entry name" value="CCR4/nocturin_mRNA_transcr"/>
</dbReference>
<gene>
    <name evidence="2" type="ORF">EDS130_LOCUS12739</name>
    <name evidence="3" type="ORF">XAT740_LOCUS34742</name>
</gene>
<dbReference type="EMBL" id="CAJNOR010003423">
    <property type="protein sequence ID" value="CAF1412361.1"/>
    <property type="molecule type" value="Genomic_DNA"/>
</dbReference>
<evidence type="ECO:0000313" key="2">
    <source>
        <dbReference type="EMBL" id="CAF0958821.1"/>
    </source>
</evidence>
<dbReference type="Pfam" id="PF03372">
    <property type="entry name" value="Exo_endo_phos"/>
    <property type="match status" value="1"/>
</dbReference>
<evidence type="ECO:0000313" key="3">
    <source>
        <dbReference type="EMBL" id="CAF1412361.1"/>
    </source>
</evidence>
<dbReference type="Proteomes" id="UP000663852">
    <property type="component" value="Unassembled WGS sequence"/>
</dbReference>
<organism evidence="3 4">
    <name type="scientific">Adineta ricciae</name>
    <name type="common">Rotifer</name>
    <dbReference type="NCBI Taxonomy" id="249248"/>
    <lineage>
        <taxon>Eukaryota</taxon>
        <taxon>Metazoa</taxon>
        <taxon>Spiralia</taxon>
        <taxon>Gnathifera</taxon>
        <taxon>Rotifera</taxon>
        <taxon>Eurotatoria</taxon>
        <taxon>Bdelloidea</taxon>
        <taxon>Adinetida</taxon>
        <taxon>Adinetidae</taxon>
        <taxon>Adineta</taxon>
    </lineage>
</organism>
<dbReference type="InterPro" id="IPR036691">
    <property type="entry name" value="Endo/exonu/phosph_ase_sf"/>
</dbReference>
<dbReference type="Proteomes" id="UP000663828">
    <property type="component" value="Unassembled WGS sequence"/>
</dbReference>
<evidence type="ECO:0000259" key="1">
    <source>
        <dbReference type="Pfam" id="PF03372"/>
    </source>
</evidence>
<sequence length="359" mass="41647">MSQKIIRIPNSTNSLTPLSTFTILTYNCLASNLAEPQYFPHTNPAHLDSSYRSKLFEREFQSFNADLICLQEMHRDDFHNWLSPFLARLGYSEGVFAERGGTKAKDGVVLFFKRDKFKLITHHRLGYFDCAQKQFPNQTVLATYNAALFCLLQLRNISTNTSTGQEQHIWICNTHLNWNHTLPATQLFQIRTLLNKLSQLNQETQDSPFIIVGDFNSKRNSVVHDYIRNGILTDGAEYYSKLRETYLPLFDNDAAKTTEYLNEPHVYKKALESAYRDKTFTMPFSTKIKDHFCETIDYIYYQRNRICVLQLLNALYNDGERVLDEDFTLPNEQHPSDHLPLMAELALFPKSAEDHLDSS</sequence>
<protein>
    <recommendedName>
        <fullName evidence="1">Endonuclease/exonuclease/phosphatase domain-containing protein</fullName>
    </recommendedName>
</protein>
<dbReference type="OrthoDB" id="10253982at2759"/>
<dbReference type="SUPFAM" id="SSF56219">
    <property type="entry name" value="DNase I-like"/>
    <property type="match status" value="1"/>
</dbReference>
<reference evidence="3" key="1">
    <citation type="submission" date="2021-02" db="EMBL/GenBank/DDBJ databases">
        <authorList>
            <person name="Nowell W R."/>
        </authorList>
    </citation>
    <scope>NUCLEOTIDE SEQUENCE</scope>
</reference>
<proteinExistence type="predicted"/>
<evidence type="ECO:0000313" key="4">
    <source>
        <dbReference type="Proteomes" id="UP000663828"/>
    </source>
</evidence>
<dbReference type="InterPro" id="IPR005135">
    <property type="entry name" value="Endo/exonuclease/phosphatase"/>
</dbReference>
<dbReference type="PANTHER" id="PTHR12121">
    <property type="entry name" value="CARBON CATABOLITE REPRESSOR PROTEIN 4"/>
    <property type="match status" value="1"/>
</dbReference>